<accession>A0ACC2KX73</accession>
<name>A0ACC2KX73_PERAE</name>
<evidence type="ECO:0000313" key="2">
    <source>
        <dbReference type="Proteomes" id="UP001234297"/>
    </source>
</evidence>
<dbReference type="Proteomes" id="UP001234297">
    <property type="component" value="Chromosome 11"/>
</dbReference>
<gene>
    <name evidence="1" type="ORF">MRB53_034006</name>
</gene>
<protein>
    <submittedName>
        <fullName evidence="1">Uncharacterized protein</fullName>
    </submittedName>
</protein>
<sequence length="1071" mass="119675">MEIHSNSQSLAILAFDATRDIKEHELWMAINNIRMRGDILACGDTLLVLGILGSVLHPMGYQTKACIDSVFGTNARALEEEVSKKVDTYISMLLESASQCGDEGIDIEVKITAGTPLKKVILQEVISRKASWIILDRHLRRDLKFYEKHVPSKVAIILDSLSIELRRSHPIATSDIDVSEQKLFYSLLKSVEPNSNMPYSVNNEQTVTSSGRFSVSTSSVENSDAFGAHDETGSSSRHESTRNKGGHKSISDSQHSSIQKINVSRHENSENPILCAGCGLRNALYIKQTMRFRFSDIQAATSDFSKENLLGEGGFGHVYKGHLQDGQVIAAKLRKEASSQGYTEFHSEVQVLSYARHKNIVMLLGYCVKENRNIVVYEYICNKSLDWHLHDKYADNLEWHKRHAIAIGIAKGLRFLHEECRGGPIIHRDLRPSNILLTHDFVPMLGDFGLAKWKTNDESIHTRVLGTLGYLAPEYVENGIVSVRTDVYAFGIVLLQLISGRKVISEQVAGQNQSLLQWAEPLIESLALHELIDHRIVESYDTYELYHMVKAAYLCVRRKAEMRPSMGEVVGLLEGNSQHVQNLVQQFMPHYTKRLCGGAFGNPDSHVIKKKERSLSVVERRSSCMDRVYWPYFDPEYENLSQRLNPPRVSVDNTTFSDCTVVKVDSVNKPGILLEVVQVLTDLDLAISKAYISSDGGWFMDVFHVTDQLGNKITDRKAIEYIEKALGPKSNTLSTEGSTWVEKKVGLQSIGSHTAIELIGTDRPGLLSEISAVLADFRCNVVAAEVWTHNMRVACVVYVTDDATSRAVDDPARLASLEEQLKNVLRGCGDDGKGARTKFSVGFTHMDRRLHQMMFADRDYEGGGLSGGDGTTSFRPIIAVDRCEDKGYSVVNVRCKDRSKLLFDIVCTLTDMQYVVFHASIGSDGPYAIQEYYIRHMDGCILNSEGEKERIIKCLEAAIQRRVTEGISLELCARDRVGLLSEVTRVLRENGLSVTRAGVSTVGDQAVNIFYVRDPSGNPVDMKTVEALRREIGHTMMLNVKKVPSSVKVPRPSGWAKTSFSFGSFFERFLP</sequence>
<dbReference type="EMBL" id="CM056819">
    <property type="protein sequence ID" value="KAJ8625476.1"/>
    <property type="molecule type" value="Genomic_DNA"/>
</dbReference>
<reference evidence="1 2" key="1">
    <citation type="journal article" date="2022" name="Hortic Res">
        <title>A haplotype resolved chromosomal level avocado genome allows analysis of novel avocado genes.</title>
        <authorList>
            <person name="Nath O."/>
            <person name="Fletcher S.J."/>
            <person name="Hayward A."/>
            <person name="Shaw L.M."/>
            <person name="Masouleh A.K."/>
            <person name="Furtado A."/>
            <person name="Henry R.J."/>
            <person name="Mitter N."/>
        </authorList>
    </citation>
    <scope>NUCLEOTIDE SEQUENCE [LARGE SCALE GENOMIC DNA]</scope>
    <source>
        <strain evidence="2">cv. Hass</strain>
    </source>
</reference>
<organism evidence="1 2">
    <name type="scientific">Persea americana</name>
    <name type="common">Avocado</name>
    <dbReference type="NCBI Taxonomy" id="3435"/>
    <lineage>
        <taxon>Eukaryota</taxon>
        <taxon>Viridiplantae</taxon>
        <taxon>Streptophyta</taxon>
        <taxon>Embryophyta</taxon>
        <taxon>Tracheophyta</taxon>
        <taxon>Spermatophyta</taxon>
        <taxon>Magnoliopsida</taxon>
        <taxon>Magnoliidae</taxon>
        <taxon>Laurales</taxon>
        <taxon>Lauraceae</taxon>
        <taxon>Persea</taxon>
    </lineage>
</organism>
<keyword evidence="2" id="KW-1185">Reference proteome</keyword>
<proteinExistence type="predicted"/>
<comment type="caution">
    <text evidence="1">The sequence shown here is derived from an EMBL/GenBank/DDBJ whole genome shotgun (WGS) entry which is preliminary data.</text>
</comment>
<evidence type="ECO:0000313" key="1">
    <source>
        <dbReference type="EMBL" id="KAJ8625476.1"/>
    </source>
</evidence>